<evidence type="ECO:0000256" key="1">
    <source>
        <dbReference type="ARBA" id="ARBA00001968"/>
    </source>
</evidence>
<dbReference type="Pfam" id="PF26138">
    <property type="entry name" value="DUF8040"/>
    <property type="match status" value="1"/>
</dbReference>
<evidence type="ECO:0008006" key="13">
    <source>
        <dbReference type="Google" id="ProtNLM"/>
    </source>
</evidence>
<evidence type="ECO:0000256" key="6">
    <source>
        <dbReference type="ARBA" id="ARBA00022801"/>
    </source>
</evidence>
<dbReference type="EMBL" id="CP126654">
    <property type="protein sequence ID" value="WJZ92300.1"/>
    <property type="molecule type" value="Genomic_DNA"/>
</dbReference>
<comment type="similarity">
    <text evidence="3">Belongs to the HARBI1 family.</text>
</comment>
<keyword evidence="5" id="KW-0479">Metal-binding</keyword>
<evidence type="ECO:0000256" key="7">
    <source>
        <dbReference type="ARBA" id="ARBA00023242"/>
    </source>
</evidence>
<dbReference type="InterPro" id="IPR058353">
    <property type="entry name" value="DUF8040"/>
</dbReference>
<dbReference type="PANTHER" id="PTHR22930">
    <property type="match status" value="1"/>
</dbReference>
<organism evidence="11 12">
    <name type="scientific">Vitis vinifera</name>
    <name type="common">Grape</name>
    <dbReference type="NCBI Taxonomy" id="29760"/>
    <lineage>
        <taxon>Eukaryota</taxon>
        <taxon>Viridiplantae</taxon>
        <taxon>Streptophyta</taxon>
        <taxon>Embryophyta</taxon>
        <taxon>Tracheophyta</taxon>
        <taxon>Spermatophyta</taxon>
        <taxon>Magnoliopsida</taxon>
        <taxon>eudicotyledons</taxon>
        <taxon>Gunneridae</taxon>
        <taxon>Pentapetalae</taxon>
        <taxon>rosids</taxon>
        <taxon>Vitales</taxon>
        <taxon>Vitaceae</taxon>
        <taxon>Viteae</taxon>
        <taxon>Vitis</taxon>
    </lineage>
</organism>
<evidence type="ECO:0000256" key="3">
    <source>
        <dbReference type="ARBA" id="ARBA00006958"/>
    </source>
</evidence>
<keyword evidence="4" id="KW-0540">Nuclease</keyword>
<dbReference type="InterPro" id="IPR045249">
    <property type="entry name" value="HARBI1-like"/>
</dbReference>
<feature type="domain" description="DUF8040" evidence="10">
    <location>
        <begin position="175"/>
        <end position="266"/>
    </location>
</feature>
<accession>A0ABY9CDS3</accession>
<protein>
    <recommendedName>
        <fullName evidence="13">DDE Tnp4 domain-containing protein</fullName>
    </recommendedName>
</protein>
<sequence length="529" mass="60349">MLMAKNKIILKVNIKEKKQTAKHQSKTLEIGFASLLRFKTVGNKRPQLLICVETSSMSIDPNAQLPLAFVDEDPSSGSGDDVNMLDGHNKRQSVTQSSAGRRKRSRKATGDAIVDAMLEIAAASKMRATAIMKNTSASMDEFDLELDEMELVAAAAGYYYYNSITRQPCHSLSPSGSGFMTEVLNGHDDVCREMFRMDKHVFHKLCDTLRQRGMLRDTAGVMIEEQLAIFLNIIGHNERNRVIQERFQHSGETISRHFNNVLKAIKSLSREFLQPPPLSTPPEILRNNRFYPYFKDCIGVIDGMHIPAHVPAKDQSRFRNRKGILSQNVLAACTFDLQFIFVYPGWEGSVADSRVLRAVLDDPDQNFPNIPEGKYYLVDSGYSNIEGFIAPYQGVRYHLHEYRGANQLPRSAKELFNHRHAFLRNAIQRSFDVLKARFPILKLAPQYAFHIQRDIVIAACVIHNHIRREERNDWLFTGVEGRTVEEFPDYDDQPDMQMTTSIQEQIASSLRDSIAAAMWSDFINKWDEW</sequence>
<dbReference type="Pfam" id="PF13359">
    <property type="entry name" value="DDE_Tnp_4"/>
    <property type="match status" value="1"/>
</dbReference>
<dbReference type="Proteomes" id="UP001227230">
    <property type="component" value="Chromosome 7"/>
</dbReference>
<keyword evidence="6" id="KW-0378">Hydrolase</keyword>
<proteinExistence type="inferred from homology"/>
<feature type="domain" description="DDE Tnp4" evidence="9">
    <location>
        <begin position="301"/>
        <end position="464"/>
    </location>
</feature>
<evidence type="ECO:0000313" key="11">
    <source>
        <dbReference type="EMBL" id="WJZ92300.1"/>
    </source>
</evidence>
<reference evidence="11 12" key="1">
    <citation type="journal article" date="2023" name="Hortic Res">
        <title>The complete reference genome for grapevine (Vitis vinifera L.) genetics and breeding.</title>
        <authorList>
            <person name="Shi X."/>
            <person name="Cao S."/>
            <person name="Wang X."/>
            <person name="Huang S."/>
            <person name="Wang Y."/>
            <person name="Liu Z."/>
            <person name="Liu W."/>
            <person name="Leng X."/>
            <person name="Peng Y."/>
            <person name="Wang N."/>
            <person name="Wang Y."/>
            <person name="Ma Z."/>
            <person name="Xu X."/>
            <person name="Zhang F."/>
            <person name="Xue H."/>
            <person name="Zhong H."/>
            <person name="Wang Y."/>
            <person name="Zhang K."/>
            <person name="Velt A."/>
            <person name="Avia K."/>
            <person name="Holtgrawe D."/>
            <person name="Grimplet J."/>
            <person name="Matus J.T."/>
            <person name="Ware D."/>
            <person name="Wu X."/>
            <person name="Wang H."/>
            <person name="Liu C."/>
            <person name="Fang Y."/>
            <person name="Rustenholz C."/>
            <person name="Cheng Z."/>
            <person name="Xiao H."/>
            <person name="Zhou Y."/>
        </authorList>
    </citation>
    <scope>NUCLEOTIDE SEQUENCE [LARGE SCALE GENOMIC DNA]</scope>
    <source>
        <strain evidence="12">cv. Pinot noir / PN40024</strain>
        <tissue evidence="11">Leaf</tissue>
    </source>
</reference>
<evidence type="ECO:0000256" key="8">
    <source>
        <dbReference type="SAM" id="MobiDB-lite"/>
    </source>
</evidence>
<gene>
    <name evidence="11" type="ORF">VitviT2T_011304</name>
</gene>
<keyword evidence="7" id="KW-0539">Nucleus</keyword>
<comment type="cofactor">
    <cofactor evidence="1">
        <name>a divalent metal cation</name>
        <dbReference type="ChEBI" id="CHEBI:60240"/>
    </cofactor>
</comment>
<evidence type="ECO:0000256" key="2">
    <source>
        <dbReference type="ARBA" id="ARBA00004123"/>
    </source>
</evidence>
<keyword evidence="12" id="KW-1185">Reference proteome</keyword>
<name>A0ABY9CDS3_VITVI</name>
<evidence type="ECO:0000259" key="10">
    <source>
        <dbReference type="Pfam" id="PF26138"/>
    </source>
</evidence>
<evidence type="ECO:0000256" key="5">
    <source>
        <dbReference type="ARBA" id="ARBA00022723"/>
    </source>
</evidence>
<evidence type="ECO:0000313" key="12">
    <source>
        <dbReference type="Proteomes" id="UP001227230"/>
    </source>
</evidence>
<dbReference type="PANTHER" id="PTHR22930:SF259">
    <property type="entry name" value="OS08G0106900 PROTEIN"/>
    <property type="match status" value="1"/>
</dbReference>
<feature type="region of interest" description="Disordered" evidence="8">
    <location>
        <begin position="72"/>
        <end position="108"/>
    </location>
</feature>
<evidence type="ECO:0000259" key="9">
    <source>
        <dbReference type="Pfam" id="PF13359"/>
    </source>
</evidence>
<evidence type="ECO:0000256" key="4">
    <source>
        <dbReference type="ARBA" id="ARBA00022722"/>
    </source>
</evidence>
<comment type="subcellular location">
    <subcellularLocation>
        <location evidence="2">Nucleus</location>
    </subcellularLocation>
</comment>
<dbReference type="InterPro" id="IPR027806">
    <property type="entry name" value="HARBI1_dom"/>
</dbReference>